<dbReference type="Gene3D" id="2.30.42.10">
    <property type="match status" value="1"/>
</dbReference>
<dbReference type="GO" id="GO:0006508">
    <property type="term" value="P:proteolysis"/>
    <property type="evidence" value="ECO:0007669"/>
    <property type="project" value="UniProtKB-KW"/>
</dbReference>
<dbReference type="SMART" id="SM00228">
    <property type="entry name" value="PDZ"/>
    <property type="match status" value="1"/>
</dbReference>
<keyword evidence="2" id="KW-0378">Hydrolase</keyword>
<protein>
    <recommendedName>
        <fullName evidence="4">PDZ domain-containing protein</fullName>
    </recommendedName>
</protein>
<dbReference type="PROSITE" id="PS50106">
    <property type="entry name" value="PDZ"/>
    <property type="match status" value="1"/>
</dbReference>
<dbReference type="PRINTS" id="PR00834">
    <property type="entry name" value="PROTEASES2C"/>
</dbReference>
<reference evidence="5" key="1">
    <citation type="submission" date="2018-05" db="EMBL/GenBank/DDBJ databases">
        <authorList>
            <person name="Lanie J.A."/>
            <person name="Ng W.-L."/>
            <person name="Kazmierczak K.M."/>
            <person name="Andrzejewski T.M."/>
            <person name="Davidsen T.M."/>
            <person name="Wayne K.J."/>
            <person name="Tettelin H."/>
            <person name="Glass J.I."/>
            <person name="Rusch D."/>
            <person name="Podicherti R."/>
            <person name="Tsui H.-C.T."/>
            <person name="Winkler M.E."/>
        </authorList>
    </citation>
    <scope>NUCLEOTIDE SEQUENCE</scope>
</reference>
<dbReference type="Gene3D" id="2.40.10.120">
    <property type="match status" value="1"/>
</dbReference>
<sequence>MEPSHRSPQRNYSLMSYILVALVGTLLGVIVMVTVRPEMFDSLLLWPTADAEHPEAPVVERPIPPVVQPVPLPVSSLQNDDISQSRRTAVVSAVERVSPTVVSIVATQVVRQRGYARLFDDPFFGGVMVPRIYRREVPNTGSGVIITSDGYIVTNAHVVQHAQRIRVVLTDGRALESDVVGIDAISDLAVLKVEADNLVEAKLGVSADAMVGEWAIAIGNPLGLAVEDAQPAVTIGVVSAVGRDFPRSGSESSTVYRNMIQTDASINPGNSGGPLVNALGEVIGINAFILSENGGSVGIGFAIPIDHVNKVVNELIKFGKPRSGWIGLYVTDITRFLAEELNVKDRNGVLVNEVTGRSPAQLAGVQVGDVIREVNGTPVANRAEAAELLYGHLVGDTVDFIIERNGKRIEISLQIEEGQD</sequence>
<evidence type="ECO:0000313" key="5">
    <source>
        <dbReference type="EMBL" id="SVB86021.1"/>
    </source>
</evidence>
<evidence type="ECO:0000256" key="3">
    <source>
        <dbReference type="SAM" id="Phobius"/>
    </source>
</evidence>
<evidence type="ECO:0000256" key="2">
    <source>
        <dbReference type="ARBA" id="ARBA00022801"/>
    </source>
</evidence>
<dbReference type="InterPro" id="IPR036034">
    <property type="entry name" value="PDZ_sf"/>
</dbReference>
<dbReference type="Pfam" id="PF13180">
    <property type="entry name" value="PDZ_2"/>
    <property type="match status" value="1"/>
</dbReference>
<dbReference type="InterPro" id="IPR001940">
    <property type="entry name" value="Peptidase_S1C"/>
</dbReference>
<feature type="transmembrane region" description="Helical" evidence="3">
    <location>
        <begin position="12"/>
        <end position="35"/>
    </location>
</feature>
<dbReference type="InterPro" id="IPR051201">
    <property type="entry name" value="Chloro_Bact_Ser_Proteases"/>
</dbReference>
<dbReference type="InterPro" id="IPR009003">
    <property type="entry name" value="Peptidase_S1_PA"/>
</dbReference>
<dbReference type="Pfam" id="PF13365">
    <property type="entry name" value="Trypsin_2"/>
    <property type="match status" value="1"/>
</dbReference>
<gene>
    <name evidence="5" type="ORF">METZ01_LOCUS238875</name>
</gene>
<name>A0A382HHN4_9ZZZZ</name>
<keyword evidence="1" id="KW-0645">Protease</keyword>
<dbReference type="InterPro" id="IPR001478">
    <property type="entry name" value="PDZ"/>
</dbReference>
<dbReference type="PANTHER" id="PTHR43343">
    <property type="entry name" value="PEPTIDASE S12"/>
    <property type="match status" value="1"/>
</dbReference>
<dbReference type="PANTHER" id="PTHR43343:SF3">
    <property type="entry name" value="PROTEASE DO-LIKE 8, CHLOROPLASTIC"/>
    <property type="match status" value="1"/>
</dbReference>
<evidence type="ECO:0000256" key="1">
    <source>
        <dbReference type="ARBA" id="ARBA00022670"/>
    </source>
</evidence>
<dbReference type="SUPFAM" id="SSF50156">
    <property type="entry name" value="PDZ domain-like"/>
    <property type="match status" value="1"/>
</dbReference>
<feature type="domain" description="PDZ" evidence="4">
    <location>
        <begin position="315"/>
        <end position="389"/>
    </location>
</feature>
<dbReference type="SUPFAM" id="SSF50494">
    <property type="entry name" value="Trypsin-like serine proteases"/>
    <property type="match status" value="1"/>
</dbReference>
<keyword evidence="3" id="KW-1133">Transmembrane helix</keyword>
<organism evidence="5">
    <name type="scientific">marine metagenome</name>
    <dbReference type="NCBI Taxonomy" id="408172"/>
    <lineage>
        <taxon>unclassified sequences</taxon>
        <taxon>metagenomes</taxon>
        <taxon>ecological metagenomes</taxon>
    </lineage>
</organism>
<evidence type="ECO:0000259" key="4">
    <source>
        <dbReference type="PROSITE" id="PS50106"/>
    </source>
</evidence>
<dbReference type="AlphaFoldDB" id="A0A382HHN4"/>
<dbReference type="GO" id="GO:0004252">
    <property type="term" value="F:serine-type endopeptidase activity"/>
    <property type="evidence" value="ECO:0007669"/>
    <property type="project" value="InterPro"/>
</dbReference>
<keyword evidence="3" id="KW-0812">Transmembrane</keyword>
<dbReference type="EMBL" id="UINC01060958">
    <property type="protein sequence ID" value="SVB86021.1"/>
    <property type="molecule type" value="Genomic_DNA"/>
</dbReference>
<accession>A0A382HHN4</accession>
<proteinExistence type="predicted"/>
<keyword evidence="3" id="KW-0472">Membrane</keyword>